<dbReference type="RefSeq" id="WP_009527634.1">
    <property type="nucleotide sequence ID" value="NZ_JH815225.1"/>
</dbReference>
<evidence type="ECO:0000313" key="2">
    <source>
        <dbReference type="EMBL" id="EHL18420.1"/>
    </source>
</evidence>
<dbReference type="GO" id="GO:0006260">
    <property type="term" value="P:DNA replication"/>
    <property type="evidence" value="ECO:0007669"/>
    <property type="project" value="TreeGrafter"/>
</dbReference>
<dbReference type="PANTHER" id="PTHR30050:SF4">
    <property type="entry name" value="ATP-BINDING PROTEIN RV3427C IN INSERTION SEQUENCE-RELATED"/>
    <property type="match status" value="1"/>
</dbReference>
<accession>V9HRL1</accession>
<dbReference type="OrthoDB" id="9776217at2"/>
<evidence type="ECO:0000259" key="1">
    <source>
        <dbReference type="Pfam" id="PF01695"/>
    </source>
</evidence>
<dbReference type="SUPFAM" id="SSF52540">
    <property type="entry name" value="P-loop containing nucleoside triphosphate hydrolases"/>
    <property type="match status" value="1"/>
</dbReference>
<dbReference type="Gene3D" id="3.40.50.300">
    <property type="entry name" value="P-loop containing nucleotide triphosphate hydrolases"/>
    <property type="match status" value="1"/>
</dbReference>
<gene>
    <name evidence="2" type="ORF">HMPREF9630_00145</name>
</gene>
<dbReference type="InterPro" id="IPR027417">
    <property type="entry name" value="P-loop_NTPase"/>
</dbReference>
<dbReference type="NCBIfam" id="NF005304">
    <property type="entry name" value="PRK06835.1"/>
    <property type="match status" value="1"/>
</dbReference>
<reference evidence="2 3" key="1">
    <citation type="submission" date="2012-05" db="EMBL/GenBank/DDBJ databases">
        <title>The Genome Sequence of Eubacteriaceae bacterium CM2.</title>
        <authorList>
            <consortium name="The Broad Institute Genome Sequencing Platform"/>
            <person name="Earl A."/>
            <person name="Ward D."/>
            <person name="Feldgarden M."/>
            <person name="Gevers D."/>
            <person name="Sizova M."/>
            <person name="Hazen A."/>
            <person name="Epstein S."/>
            <person name="Walker B."/>
            <person name="Young S.K."/>
            <person name="Zeng Q."/>
            <person name="Gargeya S."/>
            <person name="Fitzgerald M."/>
            <person name="Haas B."/>
            <person name="Abouelleil A."/>
            <person name="Alvarado L."/>
            <person name="Arachchi H.M."/>
            <person name="Berlin A."/>
            <person name="Chapman S.B."/>
            <person name="Goldberg J."/>
            <person name="Griggs A."/>
            <person name="Gujja S."/>
            <person name="Hansen M."/>
            <person name="Howarth C."/>
            <person name="Imamovic A."/>
            <person name="Larimer J."/>
            <person name="McCowen C."/>
            <person name="Montmayeur A."/>
            <person name="Murphy C."/>
            <person name="Neiman D."/>
            <person name="Pearson M."/>
            <person name="Priest M."/>
            <person name="Roberts A."/>
            <person name="Saif S."/>
            <person name="Shea T."/>
            <person name="Sisk P."/>
            <person name="Sykes S."/>
            <person name="Wortman J."/>
            <person name="Nusbaum C."/>
            <person name="Birren B."/>
        </authorList>
    </citation>
    <scope>NUCLEOTIDE SEQUENCE [LARGE SCALE GENOMIC DNA]</scope>
    <source>
        <strain evidence="2 3">CM2</strain>
    </source>
</reference>
<dbReference type="AlphaFoldDB" id="V9HRL1"/>
<dbReference type="EMBL" id="AFZF02000008">
    <property type="protein sequence ID" value="EHL18420.1"/>
    <property type="molecule type" value="Genomic_DNA"/>
</dbReference>
<dbReference type="HOGENOM" id="CLU_062999_0_0_9"/>
<organism evidence="2 3">
    <name type="scientific">Peptoanaerobacter stomatis</name>
    <dbReference type="NCBI Taxonomy" id="796937"/>
    <lineage>
        <taxon>Bacteria</taxon>
        <taxon>Bacillati</taxon>
        <taxon>Bacillota</taxon>
        <taxon>Clostridia</taxon>
        <taxon>Peptostreptococcales</taxon>
        <taxon>Filifactoraceae</taxon>
        <taxon>Peptoanaerobacter</taxon>
    </lineage>
</organism>
<dbReference type="Proteomes" id="UP000017818">
    <property type="component" value="Unassembled WGS sequence"/>
</dbReference>
<comment type="caution">
    <text evidence="2">The sequence shown here is derived from an EMBL/GenBank/DDBJ whole genome shotgun (WGS) entry which is preliminary data.</text>
</comment>
<proteinExistence type="predicted"/>
<dbReference type="InterPro" id="IPR002611">
    <property type="entry name" value="IstB_ATP-bd"/>
</dbReference>
<dbReference type="GO" id="GO:0005524">
    <property type="term" value="F:ATP binding"/>
    <property type="evidence" value="ECO:0007669"/>
    <property type="project" value="InterPro"/>
</dbReference>
<sequence>MRTNQEIISSIELEYQNKRRRNEINLQKRKRKLYEQYPYLEKIDDEINMKYLSIVKDSIEEKNVNDKTYKDIDELKKQKKQYIMENNIDMSSIKMNYECNICKDTGILENNGKISRCQCYTNRYNSLVYENMNMSKLFEDCNFDKFDIEIFDDVKKIGKFTQREFMSKMRNKALSFIDNFDDKNEKSMLFYGQVGVGKSYLCLCIAEKLIKKRKNVVYESSSELFEKLARYVFSSDKTQNSDAAVFNSLVYNCDLLIIDDLGSEMTNDFVRNQIFNIVNIRTINGRKTIISSNLTQDELQERYEQRTFSRISSYYNTYKFIGRDLRMPKLKIKRL</sequence>
<evidence type="ECO:0000313" key="3">
    <source>
        <dbReference type="Proteomes" id="UP000017818"/>
    </source>
</evidence>
<dbReference type="PANTHER" id="PTHR30050">
    <property type="entry name" value="CHROMOSOMAL REPLICATION INITIATOR PROTEIN DNAA"/>
    <property type="match status" value="1"/>
</dbReference>
<dbReference type="Pfam" id="PF01695">
    <property type="entry name" value="IstB_IS21"/>
    <property type="match status" value="1"/>
</dbReference>
<protein>
    <recommendedName>
        <fullName evidence="1">IstB-like ATP-binding domain-containing protein</fullName>
    </recommendedName>
</protein>
<dbReference type="CDD" id="cd00009">
    <property type="entry name" value="AAA"/>
    <property type="match status" value="1"/>
</dbReference>
<feature type="domain" description="IstB-like ATP-binding" evidence="1">
    <location>
        <begin position="128"/>
        <end position="303"/>
    </location>
</feature>
<name>V9HRL1_9FIRM</name>